<dbReference type="InterPro" id="IPR004859">
    <property type="entry name" value="Xrn1_N"/>
</dbReference>
<dbReference type="eggNOG" id="KOG2044">
    <property type="taxonomic scope" value="Eukaryota"/>
</dbReference>
<protein>
    <recommendedName>
        <fullName evidence="1">Xrn1 N-terminal domain-containing protein</fullName>
    </recommendedName>
</protein>
<dbReference type="InParanoid" id="A0CNG4"/>
<gene>
    <name evidence="2" type="ORF">GSPATT00008773001</name>
</gene>
<evidence type="ECO:0000313" key="3">
    <source>
        <dbReference type="Proteomes" id="UP000000600"/>
    </source>
</evidence>
<dbReference type="GO" id="GO:0003676">
    <property type="term" value="F:nucleic acid binding"/>
    <property type="evidence" value="ECO:0007669"/>
    <property type="project" value="InterPro"/>
</dbReference>
<keyword evidence="3" id="KW-1185">Reference proteome</keyword>
<dbReference type="AlphaFoldDB" id="A0CNG4"/>
<dbReference type="HOGENOM" id="CLU_1291186_0_0_1"/>
<accession>A0CNG4</accession>
<dbReference type="PANTHER" id="PTHR12341">
    <property type="entry name" value="5'-&gt;3' EXORIBONUCLEASE"/>
    <property type="match status" value="1"/>
</dbReference>
<evidence type="ECO:0000313" key="2">
    <source>
        <dbReference type="EMBL" id="CAK72331.1"/>
    </source>
</evidence>
<dbReference type="GO" id="GO:0004527">
    <property type="term" value="F:exonuclease activity"/>
    <property type="evidence" value="ECO:0007669"/>
    <property type="project" value="InterPro"/>
</dbReference>
<evidence type="ECO:0000259" key="1">
    <source>
        <dbReference type="Pfam" id="PF03159"/>
    </source>
</evidence>
<dbReference type="RefSeq" id="XP_001439728.1">
    <property type="nucleotide sequence ID" value="XM_001439691.1"/>
</dbReference>
<reference evidence="2 3" key="1">
    <citation type="journal article" date="2006" name="Nature">
        <title>Global trends of whole-genome duplications revealed by the ciliate Paramecium tetraurelia.</title>
        <authorList>
            <consortium name="Genoscope"/>
            <person name="Aury J.-M."/>
            <person name="Jaillon O."/>
            <person name="Duret L."/>
            <person name="Noel B."/>
            <person name="Jubin C."/>
            <person name="Porcel B.M."/>
            <person name="Segurens B."/>
            <person name="Daubin V."/>
            <person name="Anthouard V."/>
            <person name="Aiach N."/>
            <person name="Arnaiz O."/>
            <person name="Billaut A."/>
            <person name="Beisson J."/>
            <person name="Blanc I."/>
            <person name="Bouhouche K."/>
            <person name="Camara F."/>
            <person name="Duharcourt S."/>
            <person name="Guigo R."/>
            <person name="Gogendeau D."/>
            <person name="Katinka M."/>
            <person name="Keller A.-M."/>
            <person name="Kissmehl R."/>
            <person name="Klotz C."/>
            <person name="Koll F."/>
            <person name="Le Moue A."/>
            <person name="Lepere C."/>
            <person name="Malinsky S."/>
            <person name="Nowacki M."/>
            <person name="Nowak J.K."/>
            <person name="Plattner H."/>
            <person name="Poulain J."/>
            <person name="Ruiz F."/>
            <person name="Serrano V."/>
            <person name="Zagulski M."/>
            <person name="Dessen P."/>
            <person name="Betermier M."/>
            <person name="Weissenbach J."/>
            <person name="Scarpelli C."/>
            <person name="Schachter V."/>
            <person name="Sperling L."/>
            <person name="Meyer E."/>
            <person name="Cohen J."/>
            <person name="Wincker P."/>
        </authorList>
    </citation>
    <scope>NUCLEOTIDE SEQUENCE [LARGE SCALE GENOMIC DNA]</scope>
    <source>
        <strain evidence="2 3">Stock d4-2</strain>
    </source>
</reference>
<dbReference type="STRING" id="5888.A0CNG4"/>
<dbReference type="Proteomes" id="UP000000600">
    <property type="component" value="Unassembled WGS sequence"/>
</dbReference>
<dbReference type="Pfam" id="PF03159">
    <property type="entry name" value="XRN_N"/>
    <property type="match status" value="1"/>
</dbReference>
<name>A0CNG4_PARTE</name>
<dbReference type="OMA" id="DINTRMT"/>
<dbReference type="OrthoDB" id="372487at2759"/>
<dbReference type="PANTHER" id="PTHR12341:SF41">
    <property type="entry name" value="5'-3' EXORIBONUCLEASE 2"/>
    <property type="match status" value="1"/>
</dbReference>
<feature type="domain" description="Xrn1 N-terminal" evidence="1">
    <location>
        <begin position="1"/>
        <end position="207"/>
    </location>
</feature>
<dbReference type="GeneID" id="5025513"/>
<dbReference type="EMBL" id="CT868119">
    <property type="protein sequence ID" value="CAK72331.1"/>
    <property type="molecule type" value="Genomic_DNA"/>
</dbReference>
<dbReference type="InterPro" id="IPR027073">
    <property type="entry name" value="5_3_exoribonuclease"/>
</dbReference>
<dbReference type="Gene3D" id="3.40.50.12390">
    <property type="match status" value="2"/>
</dbReference>
<proteinExistence type="predicted"/>
<dbReference type="KEGG" id="ptm:GSPATT00008773001"/>
<organism evidence="2 3">
    <name type="scientific">Paramecium tetraurelia</name>
    <dbReference type="NCBI Taxonomy" id="5888"/>
    <lineage>
        <taxon>Eukaryota</taxon>
        <taxon>Sar</taxon>
        <taxon>Alveolata</taxon>
        <taxon>Ciliophora</taxon>
        <taxon>Intramacronucleata</taxon>
        <taxon>Oligohymenophorea</taxon>
        <taxon>Peniculida</taxon>
        <taxon>Parameciidae</taxon>
        <taxon>Paramecium</taxon>
    </lineage>
</organism>
<sequence>MGVPAFFRWLCARNPKALLEVLENSDESCLSNNPDIDNLYLDMNGIIHPCSHPDQGGIPIPVTYDDMFVNVFHYIDRLVDIMVLPQEPNQISKEVVDLEQPKNPFEFRKKRNVYEITGELKAQIRTLQNTYIEKNFDSNQITPGTEFMQKLNIALQYYIYDRMNNNPLFRNVLIIFNDSSIPGEGERQNPLICQRSKKTNELQNSQTLFVWSRC</sequence>